<dbReference type="OrthoDB" id="9802426at2"/>
<keyword evidence="5 8" id="KW-0238">DNA-binding</keyword>
<name>A0A1H4F524_9BACI</name>
<evidence type="ECO:0000256" key="6">
    <source>
        <dbReference type="ARBA" id="ARBA00023163"/>
    </source>
</evidence>
<comment type="subcellular location">
    <subcellularLocation>
        <location evidence="1">Cytoplasm</location>
    </subcellularLocation>
</comment>
<dbReference type="PROSITE" id="PS50110">
    <property type="entry name" value="RESPONSE_REGULATORY"/>
    <property type="match status" value="1"/>
</dbReference>
<feature type="DNA-binding region" description="OmpR/PhoB-type" evidence="8">
    <location>
        <begin position="125"/>
        <end position="227"/>
    </location>
</feature>
<keyword evidence="4" id="KW-0805">Transcription regulation</keyword>
<dbReference type="InterPro" id="IPR039420">
    <property type="entry name" value="WalR-like"/>
</dbReference>
<dbReference type="AlphaFoldDB" id="A0A1H4F524"/>
<dbReference type="GO" id="GO:0000976">
    <property type="term" value="F:transcription cis-regulatory region binding"/>
    <property type="evidence" value="ECO:0007669"/>
    <property type="project" value="TreeGrafter"/>
</dbReference>
<keyword evidence="12" id="KW-1185">Reference proteome</keyword>
<sequence>MIKVLIVDDEPMILEVLEAYMQKEGYDVYTAENGQEALEQFHHIHPHFIVLDLMLPDLNGELVCEKIRETSDVPIMMVTAKGQENDRINGIEIGADDYIVKPFSPREVIVRMKAILKRTGSHLVEDSLSFNNGKLTICPAQKLVYIHDVPVTLTPIEFQLITQMANRPSYAFTRAELLKVIQDAGYFEGYERNIDVHIKNIRKKIEEDTKHPTYIQTVFGTGYRFGGKADVTNPAR</sequence>
<dbReference type="Gene3D" id="1.10.10.10">
    <property type="entry name" value="Winged helix-like DNA-binding domain superfamily/Winged helix DNA-binding domain"/>
    <property type="match status" value="1"/>
</dbReference>
<dbReference type="RefSeq" id="WP_093045442.1">
    <property type="nucleotide sequence ID" value="NZ_FNQR01000010.1"/>
</dbReference>
<dbReference type="CDD" id="cd17574">
    <property type="entry name" value="REC_OmpR"/>
    <property type="match status" value="1"/>
</dbReference>
<feature type="modified residue" description="4-aspartylphosphate" evidence="7">
    <location>
        <position position="52"/>
    </location>
</feature>
<evidence type="ECO:0000256" key="8">
    <source>
        <dbReference type="PROSITE-ProRule" id="PRU01091"/>
    </source>
</evidence>
<dbReference type="SMART" id="SM00448">
    <property type="entry name" value="REC"/>
    <property type="match status" value="1"/>
</dbReference>
<dbReference type="InterPro" id="IPR036388">
    <property type="entry name" value="WH-like_DNA-bd_sf"/>
</dbReference>
<dbReference type="GO" id="GO:0000156">
    <property type="term" value="F:phosphorelay response regulator activity"/>
    <property type="evidence" value="ECO:0007669"/>
    <property type="project" value="TreeGrafter"/>
</dbReference>
<evidence type="ECO:0000256" key="2">
    <source>
        <dbReference type="ARBA" id="ARBA00022553"/>
    </source>
</evidence>
<evidence type="ECO:0000259" key="9">
    <source>
        <dbReference type="PROSITE" id="PS50110"/>
    </source>
</evidence>
<dbReference type="FunFam" id="3.40.50.2300:FF:000001">
    <property type="entry name" value="DNA-binding response regulator PhoB"/>
    <property type="match status" value="1"/>
</dbReference>
<accession>A0A1H4F524</accession>
<dbReference type="GO" id="GO:0032993">
    <property type="term" value="C:protein-DNA complex"/>
    <property type="evidence" value="ECO:0007669"/>
    <property type="project" value="TreeGrafter"/>
</dbReference>
<dbReference type="InterPro" id="IPR016032">
    <property type="entry name" value="Sig_transdc_resp-reg_C-effctor"/>
</dbReference>
<dbReference type="InterPro" id="IPR011006">
    <property type="entry name" value="CheY-like_superfamily"/>
</dbReference>
<dbReference type="CDD" id="cd00383">
    <property type="entry name" value="trans_reg_C"/>
    <property type="match status" value="1"/>
</dbReference>
<dbReference type="Gene3D" id="6.10.250.690">
    <property type="match status" value="1"/>
</dbReference>
<dbReference type="Proteomes" id="UP000198584">
    <property type="component" value="Unassembled WGS sequence"/>
</dbReference>
<dbReference type="PANTHER" id="PTHR48111">
    <property type="entry name" value="REGULATOR OF RPOS"/>
    <property type="match status" value="1"/>
</dbReference>
<dbReference type="InterPro" id="IPR001867">
    <property type="entry name" value="OmpR/PhoB-type_DNA-bd"/>
</dbReference>
<dbReference type="STRING" id="571932.SAMN05421743_110132"/>
<evidence type="ECO:0000313" key="11">
    <source>
        <dbReference type="EMBL" id="SEA92455.1"/>
    </source>
</evidence>
<proteinExistence type="predicted"/>
<dbReference type="Gene3D" id="3.40.50.2300">
    <property type="match status" value="1"/>
</dbReference>
<dbReference type="Pfam" id="PF00486">
    <property type="entry name" value="Trans_reg_C"/>
    <property type="match status" value="1"/>
</dbReference>
<keyword evidence="3" id="KW-0902">Two-component regulatory system</keyword>
<feature type="domain" description="OmpR/PhoB-type" evidence="10">
    <location>
        <begin position="125"/>
        <end position="227"/>
    </location>
</feature>
<evidence type="ECO:0000256" key="5">
    <source>
        <dbReference type="ARBA" id="ARBA00023125"/>
    </source>
</evidence>
<protein>
    <submittedName>
        <fullName evidence="11">DNA-binding response regulator, OmpR family, contains REC and winged-helix (WHTH) domain</fullName>
    </submittedName>
</protein>
<dbReference type="PROSITE" id="PS51755">
    <property type="entry name" value="OMPR_PHOB"/>
    <property type="match status" value="1"/>
</dbReference>
<reference evidence="11 12" key="1">
    <citation type="submission" date="2016-10" db="EMBL/GenBank/DDBJ databases">
        <authorList>
            <person name="de Groot N.N."/>
        </authorList>
    </citation>
    <scope>NUCLEOTIDE SEQUENCE [LARGE SCALE GENOMIC DNA]</scope>
    <source>
        <strain evidence="11 12">CCM7597</strain>
    </source>
</reference>
<evidence type="ECO:0000256" key="7">
    <source>
        <dbReference type="PROSITE-ProRule" id="PRU00169"/>
    </source>
</evidence>
<keyword evidence="2 7" id="KW-0597">Phosphoprotein</keyword>
<gene>
    <name evidence="11" type="ORF">SAMN05421743_110132</name>
</gene>
<dbReference type="PANTHER" id="PTHR48111:SF73">
    <property type="entry name" value="ALKALINE PHOSPHATASE SYNTHESIS TRANSCRIPTIONAL REGULATORY PROTEIN PHOP"/>
    <property type="match status" value="1"/>
</dbReference>
<organism evidence="11 12">
    <name type="scientific">Thalassobacillus cyri</name>
    <dbReference type="NCBI Taxonomy" id="571932"/>
    <lineage>
        <taxon>Bacteria</taxon>
        <taxon>Bacillati</taxon>
        <taxon>Bacillota</taxon>
        <taxon>Bacilli</taxon>
        <taxon>Bacillales</taxon>
        <taxon>Bacillaceae</taxon>
        <taxon>Thalassobacillus</taxon>
    </lineage>
</organism>
<evidence type="ECO:0000313" key="12">
    <source>
        <dbReference type="Proteomes" id="UP000198584"/>
    </source>
</evidence>
<dbReference type="SUPFAM" id="SSF46894">
    <property type="entry name" value="C-terminal effector domain of the bipartite response regulators"/>
    <property type="match status" value="1"/>
</dbReference>
<keyword evidence="6" id="KW-0804">Transcription</keyword>
<evidence type="ECO:0000256" key="1">
    <source>
        <dbReference type="ARBA" id="ARBA00004496"/>
    </source>
</evidence>
<dbReference type="GO" id="GO:0005829">
    <property type="term" value="C:cytosol"/>
    <property type="evidence" value="ECO:0007669"/>
    <property type="project" value="TreeGrafter"/>
</dbReference>
<evidence type="ECO:0000256" key="3">
    <source>
        <dbReference type="ARBA" id="ARBA00023012"/>
    </source>
</evidence>
<evidence type="ECO:0000259" key="10">
    <source>
        <dbReference type="PROSITE" id="PS51755"/>
    </source>
</evidence>
<dbReference type="EMBL" id="FNQR01000010">
    <property type="protein sequence ID" value="SEA92455.1"/>
    <property type="molecule type" value="Genomic_DNA"/>
</dbReference>
<dbReference type="InterPro" id="IPR001789">
    <property type="entry name" value="Sig_transdc_resp-reg_receiver"/>
</dbReference>
<dbReference type="Pfam" id="PF00072">
    <property type="entry name" value="Response_reg"/>
    <property type="match status" value="1"/>
</dbReference>
<feature type="domain" description="Response regulatory" evidence="9">
    <location>
        <begin position="3"/>
        <end position="116"/>
    </location>
</feature>
<evidence type="ECO:0000256" key="4">
    <source>
        <dbReference type="ARBA" id="ARBA00023015"/>
    </source>
</evidence>
<dbReference type="SMART" id="SM00862">
    <property type="entry name" value="Trans_reg_C"/>
    <property type="match status" value="1"/>
</dbReference>
<dbReference type="SUPFAM" id="SSF52172">
    <property type="entry name" value="CheY-like"/>
    <property type="match status" value="1"/>
</dbReference>
<dbReference type="GO" id="GO:0006355">
    <property type="term" value="P:regulation of DNA-templated transcription"/>
    <property type="evidence" value="ECO:0007669"/>
    <property type="project" value="InterPro"/>
</dbReference>